<dbReference type="GO" id="GO:0005875">
    <property type="term" value="C:microtubule associated complex"/>
    <property type="evidence" value="ECO:0007669"/>
    <property type="project" value="TreeGrafter"/>
</dbReference>
<accession>A0A835HNZ8</accession>
<dbReference type="Proteomes" id="UP000631114">
    <property type="component" value="Unassembled WGS sequence"/>
</dbReference>
<dbReference type="GO" id="GO:0008017">
    <property type="term" value="F:microtubule binding"/>
    <property type="evidence" value="ECO:0007669"/>
    <property type="project" value="InterPro"/>
</dbReference>
<dbReference type="PANTHER" id="PTHR47969:SF6">
    <property type="entry name" value="KINESIN-LIKE PROTEIN KIN-4C"/>
    <property type="match status" value="1"/>
</dbReference>
<comment type="caution">
    <text evidence="4">The sequence shown here is derived from an EMBL/GenBank/DDBJ whole genome shotgun (WGS) entry which is preliminary data.</text>
</comment>
<dbReference type="GO" id="GO:0003777">
    <property type="term" value="F:microtubule motor activity"/>
    <property type="evidence" value="ECO:0007669"/>
    <property type="project" value="InterPro"/>
</dbReference>
<gene>
    <name evidence="4" type="ORF">IFM89_023798</name>
</gene>
<sequence length="229" mass="25580">MSVEIWDDIDWILEVYGSFLEPSKFGCYLMIDPNSPTSVKSALRYWGCAIQSGAFGLTTKQSCAESTELIHKSFSPLPSAFMPYLSTNSPIDSLGGNNKTVMIACVSLADSNVEETLNTLKYVNRSRNIQNKASINRDPMTAQMQRMRSQVEQLQAELLYFRGEGGTPSEELTYAEREANSNDLMRHAQIFNYANGNDCLPTAIDLNKSLLKDLLFNQNPSKALLLNKL</sequence>
<comment type="similarity">
    <text evidence="2">Belongs to the TRAFAC class myosin-kinesin ATPase superfamily. Kinesin family.</text>
</comment>
<dbReference type="EMBL" id="JADFTS010000006">
    <property type="protein sequence ID" value="KAF9601879.1"/>
    <property type="molecule type" value="Genomic_DNA"/>
</dbReference>
<dbReference type="InterPro" id="IPR027640">
    <property type="entry name" value="Kinesin-like_fam"/>
</dbReference>
<dbReference type="GO" id="GO:0007018">
    <property type="term" value="P:microtubule-based movement"/>
    <property type="evidence" value="ECO:0007669"/>
    <property type="project" value="InterPro"/>
</dbReference>
<dbReference type="PROSITE" id="PS50067">
    <property type="entry name" value="KINESIN_MOTOR_2"/>
    <property type="match status" value="1"/>
</dbReference>
<proteinExistence type="inferred from homology"/>
<keyword evidence="5" id="KW-1185">Reference proteome</keyword>
<dbReference type="AlphaFoldDB" id="A0A835HNZ8"/>
<reference evidence="4 5" key="1">
    <citation type="submission" date="2020-10" db="EMBL/GenBank/DDBJ databases">
        <title>The Coptis chinensis genome and diversification of protoberbering-type alkaloids.</title>
        <authorList>
            <person name="Wang B."/>
            <person name="Shu S."/>
            <person name="Song C."/>
            <person name="Liu Y."/>
        </authorList>
    </citation>
    <scope>NUCLEOTIDE SEQUENCE [LARGE SCALE GENOMIC DNA]</scope>
    <source>
        <strain evidence="4">HL-2020</strain>
        <tissue evidence="4">Leaf</tissue>
    </source>
</reference>
<evidence type="ECO:0000256" key="2">
    <source>
        <dbReference type="PROSITE-ProRule" id="PRU00283"/>
    </source>
</evidence>
<feature type="domain" description="Kinesin motor" evidence="3">
    <location>
        <begin position="92"/>
        <end position="129"/>
    </location>
</feature>
<dbReference type="OrthoDB" id="1936073at2759"/>
<evidence type="ECO:0000313" key="4">
    <source>
        <dbReference type="EMBL" id="KAF9601879.1"/>
    </source>
</evidence>
<dbReference type="Pfam" id="PF00225">
    <property type="entry name" value="Kinesin"/>
    <property type="match status" value="1"/>
</dbReference>
<dbReference type="GO" id="GO:0007052">
    <property type="term" value="P:mitotic spindle organization"/>
    <property type="evidence" value="ECO:0007669"/>
    <property type="project" value="TreeGrafter"/>
</dbReference>
<dbReference type="InterPro" id="IPR027417">
    <property type="entry name" value="P-loop_NTPase"/>
</dbReference>
<dbReference type="InterPro" id="IPR036961">
    <property type="entry name" value="Kinesin_motor_dom_sf"/>
</dbReference>
<dbReference type="GO" id="GO:0005524">
    <property type="term" value="F:ATP binding"/>
    <property type="evidence" value="ECO:0007669"/>
    <property type="project" value="InterPro"/>
</dbReference>
<dbReference type="PANTHER" id="PTHR47969">
    <property type="entry name" value="CHROMOSOME-ASSOCIATED KINESIN KIF4A-RELATED"/>
    <property type="match status" value="1"/>
</dbReference>
<protein>
    <recommendedName>
        <fullName evidence="3">Kinesin motor domain-containing protein</fullName>
    </recommendedName>
</protein>
<organism evidence="4 5">
    <name type="scientific">Coptis chinensis</name>
    <dbReference type="NCBI Taxonomy" id="261450"/>
    <lineage>
        <taxon>Eukaryota</taxon>
        <taxon>Viridiplantae</taxon>
        <taxon>Streptophyta</taxon>
        <taxon>Embryophyta</taxon>
        <taxon>Tracheophyta</taxon>
        <taxon>Spermatophyta</taxon>
        <taxon>Magnoliopsida</taxon>
        <taxon>Ranunculales</taxon>
        <taxon>Ranunculaceae</taxon>
        <taxon>Coptidoideae</taxon>
        <taxon>Coptis</taxon>
    </lineage>
</organism>
<dbReference type="GO" id="GO:0051231">
    <property type="term" value="P:spindle elongation"/>
    <property type="evidence" value="ECO:0007669"/>
    <property type="project" value="TreeGrafter"/>
</dbReference>
<dbReference type="Gene3D" id="3.40.850.10">
    <property type="entry name" value="Kinesin motor domain"/>
    <property type="match status" value="1"/>
</dbReference>
<keyword evidence="1" id="KW-0505">Motor protein</keyword>
<name>A0A835HNZ8_9MAGN</name>
<dbReference type="InterPro" id="IPR001752">
    <property type="entry name" value="Kinesin_motor_dom"/>
</dbReference>
<evidence type="ECO:0000259" key="3">
    <source>
        <dbReference type="PROSITE" id="PS50067"/>
    </source>
</evidence>
<comment type="caution">
    <text evidence="2">Lacks conserved residue(s) required for the propagation of feature annotation.</text>
</comment>
<dbReference type="SUPFAM" id="SSF52540">
    <property type="entry name" value="P-loop containing nucleoside triphosphate hydrolases"/>
    <property type="match status" value="1"/>
</dbReference>
<evidence type="ECO:0000313" key="5">
    <source>
        <dbReference type="Proteomes" id="UP000631114"/>
    </source>
</evidence>
<evidence type="ECO:0000256" key="1">
    <source>
        <dbReference type="ARBA" id="ARBA00023175"/>
    </source>
</evidence>